<dbReference type="InterPro" id="IPR044190">
    <property type="entry name" value="THA8-like"/>
</dbReference>
<dbReference type="Proteomes" id="UP001141806">
    <property type="component" value="Unassembled WGS sequence"/>
</dbReference>
<proteinExistence type="predicted"/>
<dbReference type="InterPro" id="IPR011990">
    <property type="entry name" value="TPR-like_helical_dom_sf"/>
</dbReference>
<dbReference type="OrthoDB" id="675068at2759"/>
<comment type="caution">
    <text evidence="1">The sequence shown here is derived from an EMBL/GenBank/DDBJ whole genome shotgun (WGS) entry which is preliminary data.</text>
</comment>
<evidence type="ECO:0000313" key="1">
    <source>
        <dbReference type="EMBL" id="KAJ4951236.1"/>
    </source>
</evidence>
<accession>A0A9Q0GQH0</accession>
<dbReference type="GO" id="GO:0003723">
    <property type="term" value="F:RNA binding"/>
    <property type="evidence" value="ECO:0007669"/>
    <property type="project" value="InterPro"/>
</dbReference>
<dbReference type="GO" id="GO:0009658">
    <property type="term" value="P:chloroplast organization"/>
    <property type="evidence" value="ECO:0007669"/>
    <property type="project" value="InterPro"/>
</dbReference>
<dbReference type="GO" id="GO:0000373">
    <property type="term" value="P:Group II intron splicing"/>
    <property type="evidence" value="ECO:0007669"/>
    <property type="project" value="InterPro"/>
</dbReference>
<dbReference type="PANTHER" id="PTHR47594">
    <property type="entry name" value="PPR CONTAINING PLANT-LIKE PROTEIN"/>
    <property type="match status" value="1"/>
</dbReference>
<protein>
    <submittedName>
        <fullName evidence="1">Uncharacterized protein</fullName>
    </submittedName>
</protein>
<sequence length="229" mass="25811">MASSLRSNHSCFSLSYSFPTTKSHRSCVAIIRCGPRDNRGPLHRGRVLSIEAIQAVQALKRAERMDQTQIDEQVSKTLSRLIKQDLVASLKELIRQDRCHLALKVYEIMRSEHWYKTDCSLYADLVSTLARKGMTEEIDRLISVDLERDGLGVSEERGLSRLVKALIAAERTESLMTVYGLMKRGGWGSASAADECVVKVLSRGLRRLGEQRVAEEVEMEFGSSPRQIR</sequence>
<dbReference type="EMBL" id="JAMYWD010000012">
    <property type="protein sequence ID" value="KAJ4951236.1"/>
    <property type="molecule type" value="Genomic_DNA"/>
</dbReference>
<gene>
    <name evidence="1" type="ORF">NE237_028068</name>
</gene>
<organism evidence="1 2">
    <name type="scientific">Protea cynaroides</name>
    <dbReference type="NCBI Taxonomy" id="273540"/>
    <lineage>
        <taxon>Eukaryota</taxon>
        <taxon>Viridiplantae</taxon>
        <taxon>Streptophyta</taxon>
        <taxon>Embryophyta</taxon>
        <taxon>Tracheophyta</taxon>
        <taxon>Spermatophyta</taxon>
        <taxon>Magnoliopsida</taxon>
        <taxon>Proteales</taxon>
        <taxon>Proteaceae</taxon>
        <taxon>Protea</taxon>
    </lineage>
</organism>
<name>A0A9Q0GQH0_9MAGN</name>
<dbReference type="Gene3D" id="1.25.40.10">
    <property type="entry name" value="Tetratricopeptide repeat domain"/>
    <property type="match status" value="1"/>
</dbReference>
<dbReference type="AlphaFoldDB" id="A0A9Q0GQH0"/>
<evidence type="ECO:0000313" key="2">
    <source>
        <dbReference type="Proteomes" id="UP001141806"/>
    </source>
</evidence>
<keyword evidence="2" id="KW-1185">Reference proteome</keyword>
<dbReference type="PANTHER" id="PTHR47594:SF3">
    <property type="entry name" value="PROTEIN THYLAKOID ASSEMBLY 8, CHLOROPLASTIC"/>
    <property type="match status" value="1"/>
</dbReference>
<reference evidence="1" key="1">
    <citation type="journal article" date="2023" name="Plant J.">
        <title>The genome of the king protea, Protea cynaroides.</title>
        <authorList>
            <person name="Chang J."/>
            <person name="Duong T.A."/>
            <person name="Schoeman C."/>
            <person name="Ma X."/>
            <person name="Roodt D."/>
            <person name="Barker N."/>
            <person name="Li Z."/>
            <person name="Van de Peer Y."/>
            <person name="Mizrachi E."/>
        </authorList>
    </citation>
    <scope>NUCLEOTIDE SEQUENCE</scope>
    <source>
        <tissue evidence="1">Young leaves</tissue>
    </source>
</reference>